<evidence type="ECO:0000256" key="8">
    <source>
        <dbReference type="SAM" id="MobiDB-lite"/>
    </source>
</evidence>
<feature type="transmembrane region" description="Helical" evidence="9">
    <location>
        <begin position="83"/>
        <end position="104"/>
    </location>
</feature>
<dbReference type="EMBL" id="LCWF01000039">
    <property type="protein sequence ID" value="KKY25704.1"/>
    <property type="molecule type" value="Genomic_DNA"/>
</dbReference>
<feature type="transmembrane region" description="Helical" evidence="9">
    <location>
        <begin position="303"/>
        <end position="321"/>
    </location>
</feature>
<evidence type="ECO:0000256" key="3">
    <source>
        <dbReference type="ARBA" id="ARBA00010425"/>
    </source>
</evidence>
<accession>A0A0G2EU21</accession>
<dbReference type="Proteomes" id="UP000053317">
    <property type="component" value="Unassembled WGS sequence"/>
</dbReference>
<evidence type="ECO:0000256" key="2">
    <source>
        <dbReference type="ARBA" id="ARBA00004477"/>
    </source>
</evidence>
<comment type="subunit">
    <text evidence="4">Homooligomer.</text>
</comment>
<feature type="domain" description="Sugar phosphate transporter" evidence="10">
    <location>
        <begin position="51"/>
        <end position="343"/>
    </location>
</feature>
<dbReference type="InterPro" id="IPR004853">
    <property type="entry name" value="Sugar_P_trans_dom"/>
</dbReference>
<feature type="transmembrane region" description="Helical" evidence="9">
    <location>
        <begin position="203"/>
        <end position="227"/>
    </location>
</feature>
<feature type="transmembrane region" description="Helical" evidence="9">
    <location>
        <begin position="146"/>
        <end position="165"/>
    </location>
</feature>
<keyword evidence="7 9" id="KW-0472">Membrane</keyword>
<feature type="region of interest" description="Disordered" evidence="8">
    <location>
        <begin position="1"/>
        <end position="25"/>
    </location>
</feature>
<keyword evidence="6 9" id="KW-1133">Transmembrane helix</keyword>
<feature type="transmembrane region" description="Helical" evidence="9">
    <location>
        <begin position="275"/>
        <end position="296"/>
    </location>
</feature>
<feature type="transmembrane region" description="Helical" evidence="9">
    <location>
        <begin position="116"/>
        <end position="134"/>
    </location>
</feature>
<evidence type="ECO:0000256" key="5">
    <source>
        <dbReference type="ARBA" id="ARBA00022692"/>
    </source>
</evidence>
<feature type="transmembrane region" description="Helical" evidence="9">
    <location>
        <begin position="239"/>
        <end position="255"/>
    </location>
</feature>
<dbReference type="Pfam" id="PF03151">
    <property type="entry name" value="TPT"/>
    <property type="match status" value="1"/>
</dbReference>
<gene>
    <name evidence="11" type="ORF">UCRPC4_g01617</name>
</gene>
<evidence type="ECO:0000259" key="10">
    <source>
        <dbReference type="Pfam" id="PF03151"/>
    </source>
</evidence>
<feature type="transmembrane region" description="Helical" evidence="9">
    <location>
        <begin position="172"/>
        <end position="191"/>
    </location>
</feature>
<evidence type="ECO:0000256" key="6">
    <source>
        <dbReference type="ARBA" id="ARBA00022989"/>
    </source>
</evidence>
<dbReference type="PANTHER" id="PTHR11132">
    <property type="entry name" value="SOLUTE CARRIER FAMILY 35"/>
    <property type="match status" value="1"/>
</dbReference>
<sequence>MSSPTRKATPIVEIDRRSSSGSSAQVVDIESAPFLDEKYEKHNEPEKKPVGSGFIVWTVVNILSTIGIVFTNKAIFSDPNFRLTQSSFAAFHFCVTGATLYAASKAPFKQFTPIRARFLDMVPLALTMCMNVILPNLSLAFSTVTFYQIARILLTPCVALIRFVFYGTKIPTPAVMTLIPLLLGVATVVYYETAGAVGNDRSTSWAGVIFAFTGVLASSLYTVWIGTFQKKFEMNSMQLLLNQAPISAFLLLYAIPFTDHAPNFAEVAMSKWMQIGLSGLFASLLNISQFFIVAGAGPVSSTVVGHLKTCSIVMIGWIISGRKASDGGIFGVFLAIAGIVVYSIIMYKHNLRSGLKA</sequence>
<dbReference type="InterPro" id="IPR050186">
    <property type="entry name" value="TPT_transporter"/>
</dbReference>
<name>A0A0G2EU21_PHACM</name>
<proteinExistence type="inferred from homology"/>
<keyword evidence="5 9" id="KW-0812">Transmembrane</keyword>
<keyword evidence="12" id="KW-1185">Reference proteome</keyword>
<reference evidence="11 12" key="2">
    <citation type="submission" date="2015-05" db="EMBL/GenBank/DDBJ databases">
        <authorList>
            <person name="Morales-Cruz A."/>
            <person name="Amrine K.C."/>
            <person name="Cantu D."/>
        </authorList>
    </citation>
    <scope>NUCLEOTIDE SEQUENCE [LARGE SCALE GENOMIC DNA]</scope>
    <source>
        <strain evidence="11">UCRPC4</strain>
    </source>
</reference>
<dbReference type="OrthoDB" id="5547497at2759"/>
<comment type="function">
    <text evidence="1">Involved in the import of GDP-mannose from the cytoplasm into the Golgi lumen.</text>
</comment>
<evidence type="ECO:0000313" key="12">
    <source>
        <dbReference type="Proteomes" id="UP000053317"/>
    </source>
</evidence>
<evidence type="ECO:0000256" key="7">
    <source>
        <dbReference type="ARBA" id="ARBA00023136"/>
    </source>
</evidence>
<dbReference type="AlphaFoldDB" id="A0A0G2EU21"/>
<organism evidence="11 12">
    <name type="scientific">Phaeomoniella chlamydospora</name>
    <name type="common">Phaeoacremonium chlamydosporum</name>
    <dbReference type="NCBI Taxonomy" id="158046"/>
    <lineage>
        <taxon>Eukaryota</taxon>
        <taxon>Fungi</taxon>
        <taxon>Dikarya</taxon>
        <taxon>Ascomycota</taxon>
        <taxon>Pezizomycotina</taxon>
        <taxon>Eurotiomycetes</taxon>
        <taxon>Chaetothyriomycetidae</taxon>
        <taxon>Phaeomoniellales</taxon>
        <taxon>Phaeomoniellaceae</taxon>
        <taxon>Phaeomoniella</taxon>
    </lineage>
</organism>
<evidence type="ECO:0000256" key="4">
    <source>
        <dbReference type="ARBA" id="ARBA00011182"/>
    </source>
</evidence>
<comment type="subcellular location">
    <subcellularLocation>
        <location evidence="2">Endoplasmic reticulum membrane</location>
        <topology evidence="2">Multi-pass membrane protein</topology>
    </subcellularLocation>
</comment>
<evidence type="ECO:0000256" key="9">
    <source>
        <dbReference type="SAM" id="Phobius"/>
    </source>
</evidence>
<feature type="transmembrane region" description="Helical" evidence="9">
    <location>
        <begin position="50"/>
        <end position="71"/>
    </location>
</feature>
<evidence type="ECO:0000256" key="1">
    <source>
        <dbReference type="ARBA" id="ARBA00003420"/>
    </source>
</evidence>
<protein>
    <submittedName>
        <fullName evidence="11">Putative solute carrier family 35 member e3</fullName>
    </submittedName>
</protein>
<comment type="similarity">
    <text evidence="3">Belongs to the TPT transporter family. SLC35D subfamily.</text>
</comment>
<evidence type="ECO:0000313" key="11">
    <source>
        <dbReference type="EMBL" id="KKY25704.1"/>
    </source>
</evidence>
<reference evidence="11 12" key="1">
    <citation type="submission" date="2015-05" db="EMBL/GenBank/DDBJ databases">
        <title>Distinctive expansion of gene families associated with plant cell wall degradation and secondary metabolism in the genomes of grapevine trunk pathogens.</title>
        <authorList>
            <person name="Lawrence D.P."/>
            <person name="Travadon R."/>
            <person name="Rolshausen P.E."/>
            <person name="Baumgartner K."/>
        </authorList>
    </citation>
    <scope>NUCLEOTIDE SEQUENCE [LARGE SCALE GENOMIC DNA]</scope>
    <source>
        <strain evidence="11">UCRPC4</strain>
    </source>
</reference>
<feature type="transmembrane region" description="Helical" evidence="9">
    <location>
        <begin position="327"/>
        <end position="347"/>
    </location>
</feature>
<comment type="caution">
    <text evidence="11">The sequence shown here is derived from an EMBL/GenBank/DDBJ whole genome shotgun (WGS) entry which is preliminary data.</text>
</comment>
<dbReference type="GO" id="GO:0005789">
    <property type="term" value="C:endoplasmic reticulum membrane"/>
    <property type="evidence" value="ECO:0007669"/>
    <property type="project" value="UniProtKB-SubCell"/>
</dbReference>